<dbReference type="AlphaFoldDB" id="A0A7K1Y684"/>
<protein>
    <recommendedName>
        <fullName evidence="7">NlpC/P60 domain-containing protein</fullName>
    </recommendedName>
</protein>
<evidence type="ECO:0000256" key="2">
    <source>
        <dbReference type="ARBA" id="ARBA00022670"/>
    </source>
</evidence>
<comment type="similarity">
    <text evidence="1">Belongs to the peptidase C40 family.</text>
</comment>
<gene>
    <name evidence="8" type="ORF">GS399_02980</name>
</gene>
<feature type="signal peptide" evidence="6">
    <location>
        <begin position="1"/>
        <end position="20"/>
    </location>
</feature>
<evidence type="ECO:0000256" key="5">
    <source>
        <dbReference type="SAM" id="MobiDB-lite"/>
    </source>
</evidence>
<organism evidence="8 9">
    <name type="scientific">Hufsiella arboris</name>
    <dbReference type="NCBI Taxonomy" id="2695275"/>
    <lineage>
        <taxon>Bacteria</taxon>
        <taxon>Pseudomonadati</taxon>
        <taxon>Bacteroidota</taxon>
        <taxon>Sphingobacteriia</taxon>
        <taxon>Sphingobacteriales</taxon>
        <taxon>Sphingobacteriaceae</taxon>
        <taxon>Hufsiella</taxon>
    </lineage>
</organism>
<dbReference type="PROSITE" id="PS51935">
    <property type="entry name" value="NLPC_P60"/>
    <property type="match status" value="1"/>
</dbReference>
<dbReference type="InterPro" id="IPR051202">
    <property type="entry name" value="Peptidase_C40"/>
</dbReference>
<keyword evidence="3" id="KW-0378">Hydrolase</keyword>
<dbReference type="InterPro" id="IPR000064">
    <property type="entry name" value="NLP_P60_dom"/>
</dbReference>
<reference evidence="8 9" key="1">
    <citation type="submission" date="2019-11" db="EMBL/GenBank/DDBJ databases">
        <title>Pedobacter sp. HMF7647 Genome sequencing and assembly.</title>
        <authorList>
            <person name="Kang H."/>
            <person name="Kim H."/>
            <person name="Joh K."/>
        </authorList>
    </citation>
    <scope>NUCLEOTIDE SEQUENCE [LARGE SCALE GENOMIC DNA]</scope>
    <source>
        <strain evidence="8 9">HMF7647</strain>
    </source>
</reference>
<evidence type="ECO:0000259" key="7">
    <source>
        <dbReference type="PROSITE" id="PS51935"/>
    </source>
</evidence>
<evidence type="ECO:0000256" key="6">
    <source>
        <dbReference type="SAM" id="SignalP"/>
    </source>
</evidence>
<dbReference type="GO" id="GO:0006508">
    <property type="term" value="P:proteolysis"/>
    <property type="evidence" value="ECO:0007669"/>
    <property type="project" value="UniProtKB-KW"/>
</dbReference>
<evidence type="ECO:0000313" key="9">
    <source>
        <dbReference type="Proteomes" id="UP000466586"/>
    </source>
</evidence>
<dbReference type="InterPro" id="IPR038765">
    <property type="entry name" value="Papain-like_cys_pep_sf"/>
</dbReference>
<accession>A0A7K1Y684</accession>
<dbReference type="Gene3D" id="3.90.1720.10">
    <property type="entry name" value="endopeptidase domain like (from Nostoc punctiforme)"/>
    <property type="match status" value="1"/>
</dbReference>
<dbReference type="Proteomes" id="UP000466586">
    <property type="component" value="Unassembled WGS sequence"/>
</dbReference>
<evidence type="ECO:0000313" key="8">
    <source>
        <dbReference type="EMBL" id="MXV49921.1"/>
    </source>
</evidence>
<dbReference type="SUPFAM" id="SSF54001">
    <property type="entry name" value="Cysteine proteinases"/>
    <property type="match status" value="1"/>
</dbReference>
<feature type="compositionally biased region" description="Polar residues" evidence="5">
    <location>
        <begin position="59"/>
        <end position="80"/>
    </location>
</feature>
<keyword evidence="6" id="KW-0732">Signal</keyword>
<proteinExistence type="inferred from homology"/>
<dbReference type="GO" id="GO:0008234">
    <property type="term" value="F:cysteine-type peptidase activity"/>
    <property type="evidence" value="ECO:0007669"/>
    <property type="project" value="UniProtKB-KW"/>
</dbReference>
<evidence type="ECO:0000256" key="3">
    <source>
        <dbReference type="ARBA" id="ARBA00022801"/>
    </source>
</evidence>
<evidence type="ECO:0000256" key="4">
    <source>
        <dbReference type="ARBA" id="ARBA00022807"/>
    </source>
</evidence>
<keyword evidence="2" id="KW-0645">Protease</keyword>
<feature type="domain" description="NlpC/P60" evidence="7">
    <location>
        <begin position="107"/>
        <end position="237"/>
    </location>
</feature>
<feature type="chain" id="PRO_5029580655" description="NlpC/P60 domain-containing protein" evidence="6">
    <location>
        <begin position="21"/>
        <end position="237"/>
    </location>
</feature>
<comment type="caution">
    <text evidence="8">The sequence shown here is derived from an EMBL/GenBank/DDBJ whole genome shotgun (WGS) entry which is preliminary data.</text>
</comment>
<evidence type="ECO:0000256" key="1">
    <source>
        <dbReference type="ARBA" id="ARBA00007074"/>
    </source>
</evidence>
<dbReference type="PANTHER" id="PTHR47053">
    <property type="entry name" value="MUREIN DD-ENDOPEPTIDASE MEPH-RELATED"/>
    <property type="match status" value="1"/>
</dbReference>
<keyword evidence="9" id="KW-1185">Reference proteome</keyword>
<dbReference type="PANTHER" id="PTHR47053:SF1">
    <property type="entry name" value="MUREIN DD-ENDOPEPTIDASE MEPH-RELATED"/>
    <property type="match status" value="1"/>
</dbReference>
<dbReference type="RefSeq" id="WP_160843083.1">
    <property type="nucleotide sequence ID" value="NZ_WVHT01000001.1"/>
</dbReference>
<feature type="region of interest" description="Disordered" evidence="5">
    <location>
        <begin position="49"/>
        <end position="80"/>
    </location>
</feature>
<sequence>MKTCFICLCSLLFICKDSFAQGILGRLKQKAQQITEQAINKAADKALEQKPPQNDAPGQESSSGTNAGSTQGAGEPKSSNSAIVNSMIKTDTLINGIDTVYHFNTSAITPKDFVSYALTLKGTPYVPGSIDPQYGLDCSGFITHVFNHFNISVPRRTFDFKNAEKKISISEAQAGDIILFTGSDQTQKIPGHMGIITAKSKDIQFVHASSGLTHSVTTSTLSDSYFKSRFLAIVRVF</sequence>
<dbReference type="EMBL" id="WVHT01000001">
    <property type="protein sequence ID" value="MXV49921.1"/>
    <property type="molecule type" value="Genomic_DNA"/>
</dbReference>
<name>A0A7K1Y684_9SPHI</name>
<keyword evidence="4" id="KW-0788">Thiol protease</keyword>
<dbReference type="Pfam" id="PF00877">
    <property type="entry name" value="NLPC_P60"/>
    <property type="match status" value="1"/>
</dbReference>